<evidence type="ECO:0000313" key="9">
    <source>
        <dbReference type="EMBL" id="MBE5034726.1"/>
    </source>
</evidence>
<feature type="transmembrane region" description="Helical" evidence="8">
    <location>
        <begin position="119"/>
        <end position="139"/>
    </location>
</feature>
<feature type="transmembrane region" description="Helical" evidence="8">
    <location>
        <begin position="447"/>
        <end position="466"/>
    </location>
</feature>
<evidence type="ECO:0000256" key="2">
    <source>
        <dbReference type="ARBA" id="ARBA00010323"/>
    </source>
</evidence>
<dbReference type="PIRSF" id="PIRSF016636">
    <property type="entry name" value="AlgI_DltB"/>
    <property type="match status" value="1"/>
</dbReference>
<evidence type="ECO:0000256" key="3">
    <source>
        <dbReference type="ARBA" id="ARBA00022475"/>
    </source>
</evidence>
<dbReference type="EMBL" id="JADCKA010000001">
    <property type="protein sequence ID" value="MBE5034726.1"/>
    <property type="molecule type" value="Genomic_DNA"/>
</dbReference>
<comment type="similarity">
    <text evidence="2 7">Belongs to the membrane-bound acyltransferase family.</text>
</comment>
<accession>A0ABR9QV16</accession>
<keyword evidence="3 7" id="KW-1003">Cell membrane</keyword>
<feature type="transmembrane region" description="Helical" evidence="8">
    <location>
        <begin position="317"/>
        <end position="342"/>
    </location>
</feature>
<protein>
    <submittedName>
        <fullName evidence="9">MBOAT family protein</fullName>
    </submittedName>
</protein>
<keyword evidence="6 7" id="KW-0472">Membrane</keyword>
<feature type="transmembrane region" description="Helical" evidence="8">
    <location>
        <begin position="6"/>
        <end position="23"/>
    </location>
</feature>
<evidence type="ECO:0000256" key="4">
    <source>
        <dbReference type="ARBA" id="ARBA00022692"/>
    </source>
</evidence>
<evidence type="ECO:0000256" key="7">
    <source>
        <dbReference type="PIRNR" id="PIRNR016636"/>
    </source>
</evidence>
<dbReference type="InterPro" id="IPR051085">
    <property type="entry name" value="MB_O-acyltransferase"/>
</dbReference>
<comment type="subcellular location">
    <subcellularLocation>
        <location evidence="1">Cell membrane</location>
        <topology evidence="1">Multi-pass membrane protein</topology>
    </subcellularLocation>
</comment>
<dbReference type="Pfam" id="PF03062">
    <property type="entry name" value="MBOAT"/>
    <property type="match status" value="1"/>
</dbReference>
<dbReference type="PANTHER" id="PTHR13285">
    <property type="entry name" value="ACYLTRANSFERASE"/>
    <property type="match status" value="1"/>
</dbReference>
<evidence type="ECO:0000256" key="6">
    <source>
        <dbReference type="ARBA" id="ARBA00023136"/>
    </source>
</evidence>
<feature type="transmembrane region" description="Helical" evidence="8">
    <location>
        <begin position="76"/>
        <end position="99"/>
    </location>
</feature>
<feature type="transmembrane region" description="Helical" evidence="8">
    <location>
        <begin position="362"/>
        <end position="380"/>
    </location>
</feature>
<dbReference type="Proteomes" id="UP001516588">
    <property type="component" value="Unassembled WGS sequence"/>
</dbReference>
<feature type="transmembrane region" description="Helical" evidence="8">
    <location>
        <begin position="230"/>
        <end position="250"/>
    </location>
</feature>
<evidence type="ECO:0000256" key="5">
    <source>
        <dbReference type="ARBA" id="ARBA00022989"/>
    </source>
</evidence>
<keyword evidence="7" id="KW-0808">Transferase</keyword>
<feature type="transmembrane region" description="Helical" evidence="8">
    <location>
        <begin position="151"/>
        <end position="171"/>
    </location>
</feature>
<evidence type="ECO:0000256" key="8">
    <source>
        <dbReference type="SAM" id="Phobius"/>
    </source>
</evidence>
<feature type="transmembrane region" description="Helical" evidence="8">
    <location>
        <begin position="51"/>
        <end position="69"/>
    </location>
</feature>
<evidence type="ECO:0000313" key="10">
    <source>
        <dbReference type="Proteomes" id="UP001516588"/>
    </source>
</evidence>
<organism evidence="9 10">
    <name type="scientific">Gallibacter intestinalis</name>
    <dbReference type="NCBI Taxonomy" id="2779356"/>
    <lineage>
        <taxon>Bacteria</taxon>
        <taxon>Bacillati</taxon>
        <taxon>Bacillota</taxon>
        <taxon>Clostridia</taxon>
        <taxon>Eubacteriales</taxon>
        <taxon>Eubacteriaceae</taxon>
        <taxon>Gallibacter</taxon>
    </lineage>
</organism>
<sequence>MLFSSTVFIFIFLPVLLLLYFAIPKKYLAAKNGLLLIFSLGFYAWGEPKFVLIMILSIIGNYIFGRLISEQKSKKGWLITGISFNVFIIFIFKYLNFVIANLNVLLRAVGGANLQIHQTSIALPIGISFFTFQAISYIIDVYRGKVQAQNNPFYLGLYISFFPQLIAGPIVRYSDINIAITERKESLDKFTVGVKRFIFGLSKKVILSNNFALIADQAFSLSEVGNTTTAMAWLGMIAYTLQIFFDFSGYSDMAIGLGKMFGFDFNENFNYPYISKSVSEFWRRWHISLGSWFRDYVYFPLGGSRVDTNKKLVRNLFVVWLLTGVWHGASWNFIIWGLMYFVLITFEKLTGYPNKFSKSVSINLYMVFTLVCVMLGWVIFRAEGVENAIDYLLSLIGIGTTGGYNNEFIRYLCENKVFLLFGIILSTPLIKNICIKSKMEGTIIGEIVKTIVCITLLGVCVSYLVLESYNPFIYFNF</sequence>
<gene>
    <name evidence="9" type="ORF">INF20_00285</name>
</gene>
<keyword evidence="5 8" id="KW-1133">Transmembrane helix</keyword>
<proteinExistence type="inferred from homology"/>
<dbReference type="PIRSF" id="PIRSF500217">
    <property type="entry name" value="AlgI"/>
    <property type="match status" value="1"/>
</dbReference>
<keyword evidence="10" id="KW-1185">Reference proteome</keyword>
<reference evidence="9 10" key="1">
    <citation type="submission" date="2020-10" db="EMBL/GenBank/DDBJ databases">
        <title>ChiBAC.</title>
        <authorList>
            <person name="Zenner C."/>
            <person name="Hitch T.C.A."/>
            <person name="Clavel T."/>
        </authorList>
    </citation>
    <scope>NUCLEOTIDE SEQUENCE [LARGE SCALE GENOMIC DNA]</scope>
    <source>
        <strain evidence="9 10">DSM 108706</strain>
    </source>
</reference>
<dbReference type="InterPro" id="IPR024194">
    <property type="entry name" value="Ac/AlaTfrase_AlgI/DltB"/>
</dbReference>
<evidence type="ECO:0000256" key="1">
    <source>
        <dbReference type="ARBA" id="ARBA00004651"/>
    </source>
</evidence>
<name>A0ABR9QV16_9FIRM</name>
<keyword evidence="7" id="KW-0012">Acyltransferase</keyword>
<dbReference type="RefSeq" id="WP_226384397.1">
    <property type="nucleotide sequence ID" value="NZ_JADCKA010000001.1"/>
</dbReference>
<dbReference type="PANTHER" id="PTHR13285:SF18">
    <property type="entry name" value="PROTEIN-CYSTEINE N-PALMITOYLTRANSFERASE RASP"/>
    <property type="match status" value="1"/>
</dbReference>
<comment type="caution">
    <text evidence="9">The sequence shown here is derived from an EMBL/GenBank/DDBJ whole genome shotgun (WGS) entry which is preliminary data.</text>
</comment>
<keyword evidence="4 8" id="KW-0812">Transmembrane</keyword>
<dbReference type="InterPro" id="IPR028362">
    <property type="entry name" value="AlgI"/>
</dbReference>
<dbReference type="InterPro" id="IPR004299">
    <property type="entry name" value="MBOAT_fam"/>
</dbReference>